<dbReference type="SMART" id="SM00450">
    <property type="entry name" value="RHOD"/>
    <property type="match status" value="2"/>
</dbReference>
<dbReference type="InterPro" id="IPR036873">
    <property type="entry name" value="Rhodanese-like_dom_sf"/>
</dbReference>
<proteinExistence type="predicted"/>
<protein>
    <submittedName>
        <fullName evidence="3">Putative Thiosulfate sulfurtransferase</fullName>
        <ecNumber evidence="3">2.8.1.1</ecNumber>
    </submittedName>
</protein>
<dbReference type="InterPro" id="IPR051126">
    <property type="entry name" value="Thiosulfate_sulfurtransferase"/>
</dbReference>
<dbReference type="PANTHER" id="PTHR43855">
    <property type="entry name" value="THIOSULFATE SULFURTRANSFERASE"/>
    <property type="match status" value="1"/>
</dbReference>
<dbReference type="SUPFAM" id="SSF52821">
    <property type="entry name" value="Rhodanese/Cell cycle control phosphatase"/>
    <property type="match status" value="2"/>
</dbReference>
<evidence type="ECO:0000256" key="1">
    <source>
        <dbReference type="ARBA" id="ARBA00022737"/>
    </source>
</evidence>
<comment type="caution">
    <text evidence="3">The sequence shown here is derived from an EMBL/GenBank/DDBJ whole genome shotgun (WGS) entry which is preliminary data.</text>
</comment>
<dbReference type="HOGENOM" id="CLU_031618_1_0_0"/>
<dbReference type="GO" id="GO:0004792">
    <property type="term" value="F:thiosulfate-cyanide sulfurtransferase activity"/>
    <property type="evidence" value="ECO:0007669"/>
    <property type="project" value="UniProtKB-EC"/>
</dbReference>
<dbReference type="FunCoup" id="M1ZDC2">
    <property type="interactions" value="415"/>
</dbReference>
<dbReference type="InParanoid" id="M1ZDC2"/>
<dbReference type="Proteomes" id="UP000011704">
    <property type="component" value="Unassembled WGS sequence"/>
</dbReference>
<dbReference type="AlphaFoldDB" id="M1ZDC2"/>
<feature type="domain" description="Rhodanese" evidence="2">
    <location>
        <begin position="202"/>
        <end position="313"/>
    </location>
</feature>
<dbReference type="OrthoDB" id="9770030at2"/>
<dbReference type="CDD" id="cd01449">
    <property type="entry name" value="TST_Repeat_2"/>
    <property type="match status" value="1"/>
</dbReference>
<dbReference type="InterPro" id="IPR001763">
    <property type="entry name" value="Rhodanese-like_dom"/>
</dbReference>
<keyword evidence="4" id="KW-1185">Reference proteome</keyword>
<keyword evidence="1" id="KW-0677">Repeat</keyword>
<dbReference type="EMBL" id="CAQJ01000078">
    <property type="protein sequence ID" value="CCQ91449.1"/>
    <property type="molecule type" value="Genomic_DNA"/>
</dbReference>
<sequence length="314" mass="35637">MKHDITSLKDFLSRKIKALAVFPALAIWLICGASATAWAADGFAPLLTIKEFRALPQNEVVLLDTRSTWRYLLGHIPGAQPTGDWQDYSVRRDGVPGFIDQDTATIARKLKAMGVDREKTLVLYGDPEDKWRTDGRFFWMLEFYGFTRTALLEGGVDSWENQGLPLERGPAPSPAASNLKAQDIQFNWDVYADQKWIADRLHSPNLALIDNREQNEYNGATPYGSSRGGHIPGAVHIDWREFYDARGRLKPLDTLESLLAKWKITKDKEVVVYCTGGVRSGMAYFVFRCLGYNVRNYDGSWWDWSRNPQLPVES</sequence>
<keyword evidence="3" id="KW-0808">Transferase</keyword>
<accession>M1ZDC2</accession>
<reference evidence="3 4" key="1">
    <citation type="journal article" date="2013" name="Front. Microbiol.">
        <title>The genome of Nitrospina gracilis illuminates the metabolism and evolution of the major marine nitrite oxidizer.</title>
        <authorList>
            <person name="Luecker S."/>
            <person name="Nowka B."/>
            <person name="Rattei T."/>
            <person name="Spieck E."/>
            <person name="and Daims H."/>
        </authorList>
    </citation>
    <scope>NUCLEOTIDE SEQUENCE [LARGE SCALE GENOMIC DNA]</scope>
    <source>
        <strain evidence="3 4">3/211</strain>
    </source>
</reference>
<dbReference type="EC" id="2.8.1.1" evidence="3"/>
<dbReference type="Pfam" id="PF00581">
    <property type="entry name" value="Rhodanese"/>
    <property type="match status" value="2"/>
</dbReference>
<name>M1ZDC2_NITG3</name>
<dbReference type="PROSITE" id="PS50206">
    <property type="entry name" value="RHODANESE_3"/>
    <property type="match status" value="2"/>
</dbReference>
<evidence type="ECO:0000313" key="3">
    <source>
        <dbReference type="EMBL" id="CCQ91449.1"/>
    </source>
</evidence>
<dbReference type="Gene3D" id="3.40.250.10">
    <property type="entry name" value="Rhodanese-like domain"/>
    <property type="match status" value="2"/>
</dbReference>
<dbReference type="PANTHER" id="PTHR43855:SF1">
    <property type="entry name" value="THIOSULFATE SULFURTRANSFERASE"/>
    <property type="match status" value="1"/>
</dbReference>
<dbReference type="STRING" id="1266370.NITGR_700010"/>
<evidence type="ECO:0000313" key="4">
    <source>
        <dbReference type="Proteomes" id="UP000011704"/>
    </source>
</evidence>
<organism evidence="3 4">
    <name type="scientific">Nitrospina gracilis (strain 3/211)</name>
    <dbReference type="NCBI Taxonomy" id="1266370"/>
    <lineage>
        <taxon>Bacteria</taxon>
        <taxon>Pseudomonadati</taxon>
        <taxon>Nitrospinota/Tectimicrobiota group</taxon>
        <taxon>Nitrospinota</taxon>
        <taxon>Nitrospinia</taxon>
        <taxon>Nitrospinales</taxon>
        <taxon>Nitrospinaceae</taxon>
        <taxon>Nitrospina</taxon>
    </lineage>
</organism>
<evidence type="ECO:0000259" key="2">
    <source>
        <dbReference type="PROSITE" id="PS50206"/>
    </source>
</evidence>
<gene>
    <name evidence="3" type="ORF">NITGR_700010</name>
</gene>
<feature type="domain" description="Rhodanese" evidence="2">
    <location>
        <begin position="56"/>
        <end position="168"/>
    </location>
</feature>